<dbReference type="Ensembl" id="ENSCINT00000003222.3">
    <property type="protein sequence ID" value="ENSCINP00000003222.3"/>
    <property type="gene ID" value="ENSCING00000001609.3"/>
</dbReference>
<accession>F6RZL7</accession>
<reference evidence="7" key="2">
    <citation type="submission" date="2025-08" db="UniProtKB">
        <authorList>
            <consortium name="Ensembl"/>
        </authorList>
    </citation>
    <scope>IDENTIFICATION</scope>
</reference>
<keyword evidence="4" id="KW-0496">Mitochondrion</keyword>
<comment type="subcellular location">
    <subcellularLocation>
        <location evidence="1">Mitochondrion membrane</location>
        <topology evidence="1">Multi-pass membrane protein</topology>
    </subcellularLocation>
</comment>
<dbReference type="PANTHER" id="PTHR16296">
    <property type="entry name" value="UNCHARACTERIZED HYPOTHALAMUS PROTEIN HT007"/>
    <property type="match status" value="1"/>
</dbReference>
<evidence type="ECO:0000256" key="4">
    <source>
        <dbReference type="ARBA" id="ARBA00023128"/>
    </source>
</evidence>
<dbReference type="PANTHER" id="PTHR16296:SF2">
    <property type="entry name" value="TRANSMEMBRANE PROTEIN 126A"/>
    <property type="match status" value="1"/>
</dbReference>
<dbReference type="KEGG" id="cin:100175433"/>
<evidence type="ECO:0000256" key="6">
    <source>
        <dbReference type="SAM" id="Phobius"/>
    </source>
</evidence>
<gene>
    <name evidence="7" type="primary">LOC100175433</name>
</gene>
<dbReference type="OrthoDB" id="6234762at2759"/>
<evidence type="ECO:0000256" key="1">
    <source>
        <dbReference type="ARBA" id="ARBA00004225"/>
    </source>
</evidence>
<keyword evidence="8" id="KW-1185">Reference proteome</keyword>
<dbReference type="Pfam" id="PF07114">
    <property type="entry name" value="TMEM126"/>
    <property type="match status" value="1"/>
</dbReference>
<evidence type="ECO:0000256" key="2">
    <source>
        <dbReference type="ARBA" id="ARBA00022692"/>
    </source>
</evidence>
<dbReference type="GO" id="GO:0031966">
    <property type="term" value="C:mitochondrial membrane"/>
    <property type="evidence" value="ECO:0007669"/>
    <property type="project" value="UniProtKB-SubCell"/>
</dbReference>
<dbReference type="InterPro" id="IPR009801">
    <property type="entry name" value="TMEM126"/>
</dbReference>
<evidence type="ECO:0000313" key="8">
    <source>
        <dbReference type="Proteomes" id="UP000008144"/>
    </source>
</evidence>
<name>F6RZL7_CIOIN</name>
<dbReference type="GeneTree" id="ENSGT00520000055616"/>
<dbReference type="RefSeq" id="XP_002124594.1">
    <property type="nucleotide sequence ID" value="XM_002124558.4"/>
</dbReference>
<evidence type="ECO:0000313" key="7">
    <source>
        <dbReference type="Ensembl" id="ENSCINP00000003222.3"/>
    </source>
</evidence>
<keyword evidence="2 6" id="KW-0812">Transmembrane</keyword>
<dbReference type="AlphaFoldDB" id="F6RZL7"/>
<sequence length="230" mass="25248">MKVLTDTFHKSNDEAFTYGGTRKGKYTNIHELIDYKLSQMSKNERGFFNYSLFGLSGFGVVSAIVINSLFRKSLMVYEGAILTSTVVPVLSSAFNLSAQSALVQTPIVKGTACSVCATVRGGAVQTITTCLVPAGISVGMAAVLAERYKSAEVPSFGFPPDKHFRSFWAKIFKQVFRKASPLIFLQALLGGVVAYRQHQIIEKAKMTITKEELQDLWQEASRNISVLQSS</sequence>
<feature type="transmembrane region" description="Helical" evidence="6">
    <location>
        <begin position="47"/>
        <end position="70"/>
    </location>
</feature>
<dbReference type="GO" id="GO:0032981">
    <property type="term" value="P:mitochondrial respiratory chain complex I assembly"/>
    <property type="evidence" value="ECO:0000318"/>
    <property type="project" value="GO_Central"/>
</dbReference>
<accession>A0A1W2WAE5</accession>
<dbReference type="GO" id="GO:0005739">
    <property type="term" value="C:mitochondrion"/>
    <property type="evidence" value="ECO:0000318"/>
    <property type="project" value="GO_Central"/>
</dbReference>
<evidence type="ECO:0000256" key="5">
    <source>
        <dbReference type="ARBA" id="ARBA00023136"/>
    </source>
</evidence>
<dbReference type="STRING" id="7719.ENSCINP00000003222"/>
<dbReference type="HOGENOM" id="CLU_1204430_0_0_1"/>
<dbReference type="GeneID" id="100175433"/>
<dbReference type="Proteomes" id="UP000008144">
    <property type="component" value="Unassembled WGS sequence"/>
</dbReference>
<evidence type="ECO:0000256" key="3">
    <source>
        <dbReference type="ARBA" id="ARBA00022989"/>
    </source>
</evidence>
<reference evidence="8" key="1">
    <citation type="journal article" date="2002" name="Science">
        <title>The draft genome of Ciona intestinalis: insights into chordate and vertebrate origins.</title>
        <authorList>
            <person name="Dehal P."/>
            <person name="Satou Y."/>
            <person name="Campbell R.K."/>
            <person name="Chapman J."/>
            <person name="Degnan B."/>
            <person name="De Tomaso A."/>
            <person name="Davidson B."/>
            <person name="Di Gregorio A."/>
            <person name="Gelpke M."/>
            <person name="Goodstein D.M."/>
            <person name="Harafuji N."/>
            <person name="Hastings K.E."/>
            <person name="Ho I."/>
            <person name="Hotta K."/>
            <person name="Huang W."/>
            <person name="Kawashima T."/>
            <person name="Lemaire P."/>
            <person name="Martinez D."/>
            <person name="Meinertzhagen I.A."/>
            <person name="Necula S."/>
            <person name="Nonaka M."/>
            <person name="Putnam N."/>
            <person name="Rash S."/>
            <person name="Saiga H."/>
            <person name="Satake M."/>
            <person name="Terry A."/>
            <person name="Yamada L."/>
            <person name="Wang H.G."/>
            <person name="Awazu S."/>
            <person name="Azumi K."/>
            <person name="Boore J."/>
            <person name="Branno M."/>
            <person name="Chin-Bow S."/>
            <person name="DeSantis R."/>
            <person name="Doyle S."/>
            <person name="Francino P."/>
            <person name="Keys D.N."/>
            <person name="Haga S."/>
            <person name="Hayashi H."/>
            <person name="Hino K."/>
            <person name="Imai K.S."/>
            <person name="Inaba K."/>
            <person name="Kano S."/>
            <person name="Kobayashi K."/>
            <person name="Kobayashi M."/>
            <person name="Lee B.I."/>
            <person name="Makabe K.W."/>
            <person name="Manohar C."/>
            <person name="Matassi G."/>
            <person name="Medina M."/>
            <person name="Mochizuki Y."/>
            <person name="Mount S."/>
            <person name="Morishita T."/>
            <person name="Miura S."/>
            <person name="Nakayama A."/>
            <person name="Nishizaka S."/>
            <person name="Nomoto H."/>
            <person name="Ohta F."/>
            <person name="Oishi K."/>
            <person name="Rigoutsos I."/>
            <person name="Sano M."/>
            <person name="Sasaki A."/>
            <person name="Sasakura Y."/>
            <person name="Shoguchi E."/>
            <person name="Shin-i T."/>
            <person name="Spagnuolo A."/>
            <person name="Stainier D."/>
            <person name="Suzuki M.M."/>
            <person name="Tassy O."/>
            <person name="Takatori N."/>
            <person name="Tokuoka M."/>
            <person name="Yagi K."/>
            <person name="Yoshizaki F."/>
            <person name="Wada S."/>
            <person name="Zhang C."/>
            <person name="Hyatt P.D."/>
            <person name="Larimer F."/>
            <person name="Detter C."/>
            <person name="Doggett N."/>
            <person name="Glavina T."/>
            <person name="Hawkins T."/>
            <person name="Richardson P."/>
            <person name="Lucas S."/>
            <person name="Kohara Y."/>
            <person name="Levine M."/>
            <person name="Satoh N."/>
            <person name="Rokhsar D.S."/>
        </authorList>
    </citation>
    <scope>NUCLEOTIDE SEQUENCE [LARGE SCALE GENOMIC DNA]</scope>
</reference>
<reference evidence="7" key="3">
    <citation type="submission" date="2025-09" db="UniProtKB">
        <authorList>
            <consortium name="Ensembl"/>
        </authorList>
    </citation>
    <scope>IDENTIFICATION</scope>
</reference>
<keyword evidence="3 6" id="KW-1133">Transmembrane helix</keyword>
<dbReference type="InParanoid" id="F6RZL7"/>
<keyword evidence="5 6" id="KW-0472">Membrane</keyword>
<proteinExistence type="predicted"/>
<protein>
    <submittedName>
        <fullName evidence="7">Transmembrane protein 126A-like</fullName>
    </submittedName>
</protein>
<dbReference type="OMA" id="GDLHCET"/>
<organism evidence="7 8">
    <name type="scientific">Ciona intestinalis</name>
    <name type="common">Transparent sea squirt</name>
    <name type="synonym">Ascidia intestinalis</name>
    <dbReference type="NCBI Taxonomy" id="7719"/>
    <lineage>
        <taxon>Eukaryota</taxon>
        <taxon>Metazoa</taxon>
        <taxon>Chordata</taxon>
        <taxon>Tunicata</taxon>
        <taxon>Ascidiacea</taxon>
        <taxon>Phlebobranchia</taxon>
        <taxon>Cionidae</taxon>
        <taxon>Ciona</taxon>
    </lineage>
</organism>